<evidence type="ECO:0000313" key="13">
    <source>
        <dbReference type="Proteomes" id="UP001253851"/>
    </source>
</evidence>
<dbReference type="NCBIfam" id="NF033484">
    <property type="entry name" value="Stp1_PP2C_phos"/>
    <property type="match status" value="1"/>
</dbReference>
<proteinExistence type="predicted"/>
<dbReference type="GO" id="GO:0046872">
    <property type="term" value="F:metal ion binding"/>
    <property type="evidence" value="ECO:0007669"/>
    <property type="project" value="UniProtKB-KW"/>
</dbReference>
<dbReference type="GO" id="GO:0004722">
    <property type="term" value="F:protein serine/threonine phosphatase activity"/>
    <property type="evidence" value="ECO:0007669"/>
    <property type="project" value="UniProtKB-EC"/>
</dbReference>
<evidence type="ECO:0000256" key="1">
    <source>
        <dbReference type="ARBA" id="ARBA00001936"/>
    </source>
</evidence>
<protein>
    <recommendedName>
        <fullName evidence="2">protein-serine/threonine phosphatase</fullName>
        <ecNumber evidence="2">3.1.3.16</ecNumber>
    </recommendedName>
</protein>
<dbReference type="GeneID" id="15143713"/>
<dbReference type="EC" id="3.1.3.16" evidence="2"/>
<dbReference type="SMART" id="SM00331">
    <property type="entry name" value="PP2C_SIG"/>
    <property type="match status" value="1"/>
</dbReference>
<dbReference type="InterPro" id="IPR001932">
    <property type="entry name" value="PPM-type_phosphatase-like_dom"/>
</dbReference>
<evidence type="ECO:0000256" key="7">
    <source>
        <dbReference type="ARBA" id="ARBA00047761"/>
    </source>
</evidence>
<evidence type="ECO:0000256" key="8">
    <source>
        <dbReference type="ARBA" id="ARBA00048336"/>
    </source>
</evidence>
<dbReference type="Pfam" id="PF13672">
    <property type="entry name" value="PP2C_2"/>
    <property type="match status" value="1"/>
</dbReference>
<dbReference type="Proteomes" id="UP001253851">
    <property type="component" value="Unassembled WGS sequence"/>
</dbReference>
<evidence type="ECO:0000313" key="10">
    <source>
        <dbReference type="EMBL" id="MDT2983968.1"/>
    </source>
</evidence>
<organism evidence="11 12">
    <name type="scientific">Enterococcus casseliflavus</name>
    <name type="common">Enterococcus flavescens</name>
    <dbReference type="NCBI Taxonomy" id="37734"/>
    <lineage>
        <taxon>Bacteria</taxon>
        <taxon>Bacillati</taxon>
        <taxon>Bacillota</taxon>
        <taxon>Bacilli</taxon>
        <taxon>Lactobacillales</taxon>
        <taxon>Enterococcaceae</taxon>
        <taxon>Enterococcus</taxon>
    </lineage>
</organism>
<dbReference type="RefSeq" id="WP_005230317.1">
    <property type="nucleotide sequence ID" value="NZ_BAAAXK010000007.1"/>
</dbReference>
<name>A0A1L8SIV2_ENTCA</name>
<dbReference type="Gene3D" id="3.60.40.10">
    <property type="entry name" value="PPM-type phosphatase domain"/>
    <property type="match status" value="1"/>
</dbReference>
<evidence type="ECO:0000256" key="2">
    <source>
        <dbReference type="ARBA" id="ARBA00013081"/>
    </source>
</evidence>
<evidence type="ECO:0000313" key="12">
    <source>
        <dbReference type="Proteomes" id="UP000286288"/>
    </source>
</evidence>
<keyword evidence="5" id="KW-0904">Protein phosphatase</keyword>
<feature type="domain" description="PPM-type phosphatase" evidence="9">
    <location>
        <begin position="2"/>
        <end position="241"/>
    </location>
</feature>
<dbReference type="CDD" id="cd00143">
    <property type="entry name" value="PP2Cc"/>
    <property type="match status" value="1"/>
</dbReference>
<reference evidence="10 13" key="2">
    <citation type="submission" date="2023-03" db="EMBL/GenBank/DDBJ databases">
        <authorList>
            <person name="Shen W."/>
            <person name="Cai J."/>
        </authorList>
    </citation>
    <scope>NUCLEOTIDE SEQUENCE [LARGE SCALE GENOMIC DNA]</scope>
    <source>
        <strain evidence="10 13">B516</strain>
    </source>
</reference>
<dbReference type="SUPFAM" id="SSF81606">
    <property type="entry name" value="PP2C-like"/>
    <property type="match status" value="1"/>
</dbReference>
<comment type="cofactor">
    <cofactor evidence="1">
        <name>Mn(2+)</name>
        <dbReference type="ChEBI" id="CHEBI:29035"/>
    </cofactor>
</comment>
<comment type="caution">
    <text evidence="11">The sequence shown here is derived from an EMBL/GenBank/DDBJ whole genome shotgun (WGS) entry which is preliminary data.</text>
</comment>
<keyword evidence="3" id="KW-0479">Metal-binding</keyword>
<dbReference type="EMBL" id="JARQDZ010000011">
    <property type="protein sequence ID" value="MDT2983968.1"/>
    <property type="molecule type" value="Genomic_DNA"/>
</dbReference>
<dbReference type="AlphaFoldDB" id="A0A1L8SIV2"/>
<evidence type="ECO:0000256" key="3">
    <source>
        <dbReference type="ARBA" id="ARBA00022723"/>
    </source>
</evidence>
<dbReference type="InterPro" id="IPR015655">
    <property type="entry name" value="PP2C"/>
</dbReference>
<evidence type="ECO:0000256" key="5">
    <source>
        <dbReference type="ARBA" id="ARBA00022912"/>
    </source>
</evidence>
<sequence length="246" mass="26823">MEIRFQTDVGKRRNTNQDFAATYVNKANVTLALLADGMGGHRAGDVASRQAVSEIGTAWEQTELTDSEKTAQWLIQKIQAESQVIFQKGQEQEELSGMGTTIIAVALLGDQFTIANVGDSRAYLLRNQVLTQITEDHSLVNELVKSGQITAEMALNHPRKNVLTRSIGMPSEVEVDVAIHFIADGDYLLLCSDGLTNMVSDEEITATIQETPVLEEAVQSLIDQANERGGVDNITVLLIKVGGERP</sequence>
<dbReference type="FunFam" id="3.60.40.10:FF:000002">
    <property type="entry name" value="Serine/threonine phosphatase stp"/>
    <property type="match status" value="1"/>
</dbReference>
<dbReference type="PROSITE" id="PS51746">
    <property type="entry name" value="PPM_2"/>
    <property type="match status" value="1"/>
</dbReference>
<evidence type="ECO:0000313" key="11">
    <source>
        <dbReference type="EMBL" id="RHK04065.1"/>
    </source>
</evidence>
<evidence type="ECO:0000256" key="4">
    <source>
        <dbReference type="ARBA" id="ARBA00022801"/>
    </source>
</evidence>
<keyword evidence="6" id="KW-0464">Manganese</keyword>
<dbReference type="EMBL" id="QRMZ01000031">
    <property type="protein sequence ID" value="RHK04065.1"/>
    <property type="molecule type" value="Genomic_DNA"/>
</dbReference>
<dbReference type="PANTHER" id="PTHR47992">
    <property type="entry name" value="PROTEIN PHOSPHATASE"/>
    <property type="match status" value="1"/>
</dbReference>
<accession>A0A1L8SIV2</accession>
<reference evidence="11 12" key="1">
    <citation type="submission" date="2018-08" db="EMBL/GenBank/DDBJ databases">
        <title>A genome reference for cultivated species of the human gut microbiota.</title>
        <authorList>
            <person name="Zou Y."/>
            <person name="Xue W."/>
            <person name="Luo G."/>
        </authorList>
    </citation>
    <scope>NUCLEOTIDE SEQUENCE [LARGE SCALE GENOMIC DNA]</scope>
    <source>
        <strain evidence="11 12">AF48-16</strain>
    </source>
</reference>
<comment type="catalytic activity">
    <reaction evidence="7">
        <text>O-phospho-L-seryl-[protein] + H2O = L-seryl-[protein] + phosphate</text>
        <dbReference type="Rhea" id="RHEA:20629"/>
        <dbReference type="Rhea" id="RHEA-COMP:9863"/>
        <dbReference type="Rhea" id="RHEA-COMP:11604"/>
        <dbReference type="ChEBI" id="CHEBI:15377"/>
        <dbReference type="ChEBI" id="CHEBI:29999"/>
        <dbReference type="ChEBI" id="CHEBI:43474"/>
        <dbReference type="ChEBI" id="CHEBI:83421"/>
        <dbReference type="EC" id="3.1.3.16"/>
    </reaction>
</comment>
<comment type="catalytic activity">
    <reaction evidence="8">
        <text>O-phospho-L-threonyl-[protein] + H2O = L-threonyl-[protein] + phosphate</text>
        <dbReference type="Rhea" id="RHEA:47004"/>
        <dbReference type="Rhea" id="RHEA-COMP:11060"/>
        <dbReference type="Rhea" id="RHEA-COMP:11605"/>
        <dbReference type="ChEBI" id="CHEBI:15377"/>
        <dbReference type="ChEBI" id="CHEBI:30013"/>
        <dbReference type="ChEBI" id="CHEBI:43474"/>
        <dbReference type="ChEBI" id="CHEBI:61977"/>
        <dbReference type="EC" id="3.1.3.16"/>
    </reaction>
</comment>
<evidence type="ECO:0000256" key="6">
    <source>
        <dbReference type="ARBA" id="ARBA00023211"/>
    </source>
</evidence>
<dbReference type="Proteomes" id="UP000286288">
    <property type="component" value="Unassembled WGS sequence"/>
</dbReference>
<evidence type="ECO:0000259" key="9">
    <source>
        <dbReference type="PROSITE" id="PS51746"/>
    </source>
</evidence>
<gene>
    <name evidence="11" type="ORF">DW084_16740</name>
    <name evidence="10" type="ORF">P7I34_14945</name>
</gene>
<dbReference type="SMART" id="SM00332">
    <property type="entry name" value="PP2Cc"/>
    <property type="match status" value="1"/>
</dbReference>
<dbReference type="InterPro" id="IPR036457">
    <property type="entry name" value="PPM-type-like_dom_sf"/>
</dbReference>
<keyword evidence="4" id="KW-0378">Hydrolase</keyword>